<keyword evidence="6" id="KW-0256">Endoplasmic reticulum</keyword>
<evidence type="ECO:0000256" key="8">
    <source>
        <dbReference type="ARBA" id="ARBA00023098"/>
    </source>
</evidence>
<comment type="subcellular location">
    <subcellularLocation>
        <location evidence="1">Endomembrane system</location>
        <topology evidence="1">Multi-pass membrane protein</topology>
    </subcellularLocation>
</comment>
<accession>A0A409WL83</accession>
<proteinExistence type="predicted"/>
<dbReference type="Pfam" id="PF04191">
    <property type="entry name" value="PEMT"/>
    <property type="match status" value="1"/>
</dbReference>
<dbReference type="InParanoid" id="A0A409WL83"/>
<dbReference type="EMBL" id="NHTK01005419">
    <property type="protein sequence ID" value="PPQ79313.1"/>
    <property type="molecule type" value="Genomic_DNA"/>
</dbReference>
<dbReference type="GO" id="GO:0032259">
    <property type="term" value="P:methylation"/>
    <property type="evidence" value="ECO:0007669"/>
    <property type="project" value="UniProtKB-KW"/>
</dbReference>
<evidence type="ECO:0000256" key="6">
    <source>
        <dbReference type="ARBA" id="ARBA00022824"/>
    </source>
</evidence>
<dbReference type="Proteomes" id="UP000284842">
    <property type="component" value="Unassembled WGS sequence"/>
</dbReference>
<evidence type="ECO:0000256" key="2">
    <source>
        <dbReference type="ARBA" id="ARBA00022516"/>
    </source>
</evidence>
<dbReference type="GO" id="GO:0008168">
    <property type="term" value="F:methyltransferase activity"/>
    <property type="evidence" value="ECO:0007669"/>
    <property type="project" value="UniProtKB-KW"/>
</dbReference>
<evidence type="ECO:0008006" key="15">
    <source>
        <dbReference type="Google" id="ProtNLM"/>
    </source>
</evidence>
<dbReference type="PANTHER" id="PTHR43847">
    <property type="entry name" value="BLL3993 PROTEIN"/>
    <property type="match status" value="1"/>
</dbReference>
<keyword evidence="10" id="KW-0594">Phospholipid biosynthesis</keyword>
<sequence length="241" mass="27164">MSTLSLLSHVVCLVLSTIGFSVCALPPEEVDARQLSQTNRIRHRLMVFPIIQIFLYTAEISLILSSIFTPPSFTSTVSQIINSAFVYENGDPAHLHYPPSRITGSALIFIGTFICLQSVNVLGKFVTPQSEMALQKDHKLITSFPYSIVRHPGYLSVLLIHIGCVLVDFTRGSWVRECGVLLMRTGVGARLVWAYGMAVSLLPLMVLLKTREEDEMMKRRFGKEWEEWADKVKYWVIPGVF</sequence>
<feature type="transmembrane region" description="Helical" evidence="12">
    <location>
        <begin position="153"/>
        <end position="172"/>
    </location>
</feature>
<evidence type="ECO:0000313" key="14">
    <source>
        <dbReference type="Proteomes" id="UP000284842"/>
    </source>
</evidence>
<evidence type="ECO:0000256" key="4">
    <source>
        <dbReference type="ARBA" id="ARBA00022691"/>
    </source>
</evidence>
<feature type="transmembrane region" description="Helical" evidence="12">
    <location>
        <begin position="102"/>
        <end position="122"/>
    </location>
</feature>
<dbReference type="AlphaFoldDB" id="A0A409WL83"/>
<keyword evidence="7 12" id="KW-1133">Transmembrane helix</keyword>
<gene>
    <name evidence="13" type="ORF">CVT24_007813</name>
</gene>
<keyword evidence="4" id="KW-0949">S-adenosyl-L-methionine</keyword>
<dbReference type="PANTHER" id="PTHR43847:SF1">
    <property type="entry name" value="BLL3993 PROTEIN"/>
    <property type="match status" value="1"/>
</dbReference>
<feature type="transmembrane region" description="Helical" evidence="12">
    <location>
        <begin position="45"/>
        <end position="68"/>
    </location>
</feature>
<evidence type="ECO:0000256" key="10">
    <source>
        <dbReference type="ARBA" id="ARBA00023209"/>
    </source>
</evidence>
<evidence type="ECO:0000256" key="9">
    <source>
        <dbReference type="ARBA" id="ARBA00023136"/>
    </source>
</evidence>
<dbReference type="OrthoDB" id="422086at2759"/>
<evidence type="ECO:0000256" key="7">
    <source>
        <dbReference type="ARBA" id="ARBA00022989"/>
    </source>
</evidence>
<protein>
    <recommendedName>
        <fullName evidence="15">Protein-S-isoprenylcysteine O-methyltransferase</fullName>
    </recommendedName>
</protein>
<keyword evidence="3" id="KW-0808">Transferase</keyword>
<dbReference type="InterPro" id="IPR007318">
    <property type="entry name" value="Phopholipid_MeTrfase"/>
</dbReference>
<keyword evidence="11" id="KW-1208">Phospholipid metabolism</keyword>
<evidence type="ECO:0000256" key="3">
    <source>
        <dbReference type="ARBA" id="ARBA00022603"/>
    </source>
</evidence>
<evidence type="ECO:0000256" key="12">
    <source>
        <dbReference type="SAM" id="Phobius"/>
    </source>
</evidence>
<dbReference type="Gene3D" id="1.20.120.1630">
    <property type="match status" value="1"/>
</dbReference>
<reference evidence="13 14" key="1">
    <citation type="journal article" date="2018" name="Evol. Lett.">
        <title>Horizontal gene cluster transfer increased hallucinogenic mushroom diversity.</title>
        <authorList>
            <person name="Reynolds H.T."/>
            <person name="Vijayakumar V."/>
            <person name="Gluck-Thaler E."/>
            <person name="Korotkin H.B."/>
            <person name="Matheny P.B."/>
            <person name="Slot J.C."/>
        </authorList>
    </citation>
    <scope>NUCLEOTIDE SEQUENCE [LARGE SCALE GENOMIC DNA]</scope>
    <source>
        <strain evidence="13 14">2629</strain>
    </source>
</reference>
<keyword evidence="2" id="KW-0444">Lipid biosynthesis</keyword>
<feature type="transmembrane region" description="Helical" evidence="12">
    <location>
        <begin position="192"/>
        <end position="210"/>
    </location>
</feature>
<keyword evidence="9 12" id="KW-0472">Membrane</keyword>
<keyword evidence="8" id="KW-0443">Lipid metabolism</keyword>
<dbReference type="UniPathway" id="UPA00753"/>
<evidence type="ECO:0000256" key="1">
    <source>
        <dbReference type="ARBA" id="ARBA00004127"/>
    </source>
</evidence>
<dbReference type="STRING" id="181874.A0A409WL83"/>
<dbReference type="InterPro" id="IPR052527">
    <property type="entry name" value="Metal_cation-efflux_comp"/>
</dbReference>
<evidence type="ECO:0000256" key="5">
    <source>
        <dbReference type="ARBA" id="ARBA00022692"/>
    </source>
</evidence>
<name>A0A409WL83_9AGAR</name>
<evidence type="ECO:0000256" key="11">
    <source>
        <dbReference type="ARBA" id="ARBA00023264"/>
    </source>
</evidence>
<organism evidence="13 14">
    <name type="scientific">Panaeolus cyanescens</name>
    <dbReference type="NCBI Taxonomy" id="181874"/>
    <lineage>
        <taxon>Eukaryota</taxon>
        <taxon>Fungi</taxon>
        <taxon>Dikarya</taxon>
        <taxon>Basidiomycota</taxon>
        <taxon>Agaricomycotina</taxon>
        <taxon>Agaricomycetes</taxon>
        <taxon>Agaricomycetidae</taxon>
        <taxon>Agaricales</taxon>
        <taxon>Agaricineae</taxon>
        <taxon>Galeropsidaceae</taxon>
        <taxon>Panaeolus</taxon>
    </lineage>
</organism>
<dbReference type="GO" id="GO:0006656">
    <property type="term" value="P:phosphatidylcholine biosynthetic process"/>
    <property type="evidence" value="ECO:0007669"/>
    <property type="project" value="UniProtKB-UniPathway"/>
</dbReference>
<keyword evidence="5 12" id="KW-0812">Transmembrane</keyword>
<feature type="transmembrane region" description="Helical" evidence="12">
    <location>
        <begin position="6"/>
        <end position="25"/>
    </location>
</feature>
<comment type="caution">
    <text evidence="13">The sequence shown here is derived from an EMBL/GenBank/DDBJ whole genome shotgun (WGS) entry which is preliminary data.</text>
</comment>
<dbReference type="GO" id="GO:0012505">
    <property type="term" value="C:endomembrane system"/>
    <property type="evidence" value="ECO:0007669"/>
    <property type="project" value="UniProtKB-SubCell"/>
</dbReference>
<keyword evidence="14" id="KW-1185">Reference proteome</keyword>
<evidence type="ECO:0000313" key="13">
    <source>
        <dbReference type="EMBL" id="PPQ79313.1"/>
    </source>
</evidence>
<keyword evidence="3" id="KW-0489">Methyltransferase</keyword>